<protein>
    <recommendedName>
        <fullName evidence="3">Heavy-metal-associated domain-containing protein</fullName>
    </recommendedName>
</protein>
<dbReference type="RefSeq" id="WP_151860155.1">
    <property type="nucleotide sequence ID" value="NZ_WBZC01000010.1"/>
</dbReference>
<organism evidence="1 2">
    <name type="scientific">Alkaliphilus pronyensis</name>
    <dbReference type="NCBI Taxonomy" id="1482732"/>
    <lineage>
        <taxon>Bacteria</taxon>
        <taxon>Bacillati</taxon>
        <taxon>Bacillota</taxon>
        <taxon>Clostridia</taxon>
        <taxon>Peptostreptococcales</taxon>
        <taxon>Natronincolaceae</taxon>
        <taxon>Alkaliphilus</taxon>
    </lineage>
</organism>
<reference evidence="1 2" key="1">
    <citation type="submission" date="2019-10" db="EMBL/GenBank/DDBJ databases">
        <title>Alkaliphilus serpentinus sp. nov. and Alkaliphilus pronyensis sp. nov., two novel anaerobic alkaliphilic species isolated from the serpentinized-hosted hydrothermal field of the Prony Bay (New Caledonia).</title>
        <authorList>
            <person name="Postec A."/>
        </authorList>
    </citation>
    <scope>NUCLEOTIDE SEQUENCE [LARGE SCALE GENOMIC DNA]</scope>
    <source>
        <strain evidence="1 2">LacV</strain>
    </source>
</reference>
<gene>
    <name evidence="1" type="ORF">F8154_03265</name>
</gene>
<evidence type="ECO:0000313" key="1">
    <source>
        <dbReference type="EMBL" id="KAB3537324.1"/>
    </source>
</evidence>
<keyword evidence="2" id="KW-1185">Reference proteome</keyword>
<dbReference type="AlphaFoldDB" id="A0A6I0FLE6"/>
<name>A0A6I0FLE6_9FIRM</name>
<accession>A0A6I0FLE6</accession>
<comment type="caution">
    <text evidence="1">The sequence shown here is derived from an EMBL/GenBank/DDBJ whole genome shotgun (WGS) entry which is preliminary data.</text>
</comment>
<dbReference type="EMBL" id="WBZC01000010">
    <property type="protein sequence ID" value="KAB3537324.1"/>
    <property type="molecule type" value="Genomic_DNA"/>
</dbReference>
<sequence length="98" mass="11348">MSIYNVNRLYDKKQAINLRLTIKNMLSHNDYNIIVKELKKVTGIKEIAPYNNSKILSISYWPSRLIFENIYYTIGILGYRIDAPKAKLNINNNNVKGG</sequence>
<evidence type="ECO:0000313" key="2">
    <source>
        <dbReference type="Proteomes" id="UP000432715"/>
    </source>
</evidence>
<dbReference type="Proteomes" id="UP000432715">
    <property type="component" value="Unassembled WGS sequence"/>
</dbReference>
<dbReference type="OrthoDB" id="1955173at2"/>
<proteinExistence type="predicted"/>
<evidence type="ECO:0008006" key="3">
    <source>
        <dbReference type="Google" id="ProtNLM"/>
    </source>
</evidence>